<keyword evidence="2" id="KW-0812">Transmembrane</keyword>
<name>A0A1J5QAN4_9ZZZZ</name>
<dbReference type="InterPro" id="IPR006260">
    <property type="entry name" value="TonB/TolA_C"/>
</dbReference>
<reference evidence="6" key="1">
    <citation type="submission" date="2016-10" db="EMBL/GenBank/DDBJ databases">
        <title>Sequence of Gallionella enrichment culture.</title>
        <authorList>
            <person name="Poehlein A."/>
            <person name="Muehling M."/>
            <person name="Daniel R."/>
        </authorList>
    </citation>
    <scope>NUCLEOTIDE SEQUENCE</scope>
</reference>
<keyword evidence="5" id="KW-0175">Coiled coil</keyword>
<organism evidence="6">
    <name type="scientific">mine drainage metagenome</name>
    <dbReference type="NCBI Taxonomy" id="410659"/>
    <lineage>
        <taxon>unclassified sequences</taxon>
        <taxon>metagenomes</taxon>
        <taxon>ecological metagenomes</taxon>
    </lineage>
</organism>
<evidence type="ECO:0008006" key="7">
    <source>
        <dbReference type="Google" id="ProtNLM"/>
    </source>
</evidence>
<evidence type="ECO:0000256" key="1">
    <source>
        <dbReference type="ARBA" id="ARBA00004167"/>
    </source>
</evidence>
<sequence>MQPQPEPDEAQIALQRKRKLEAQHKAQERAQLEAQRKLAAQKKLVEAQKLEDQQLAEQKREAKRLAKQKLERQQQLEEQKLEAKKLAEQKKLEKQRELAAQKKQAQQLAREQKAARDAYLKSMMAQAGDGAAGSTGTAARTSGPSGGYGARLATLVKQNVVYPQLAQIQGNPQVLLSVTLDPNTGEVVGVHVKRSSGVPSWDAAVVRAVQRLGRFPSDHGRWYTPMDVQAGPRDTH</sequence>
<evidence type="ECO:0000256" key="4">
    <source>
        <dbReference type="ARBA" id="ARBA00023136"/>
    </source>
</evidence>
<dbReference type="GO" id="GO:0019534">
    <property type="term" value="F:toxin transmembrane transporter activity"/>
    <property type="evidence" value="ECO:0007669"/>
    <property type="project" value="InterPro"/>
</dbReference>
<dbReference type="Pfam" id="PF13103">
    <property type="entry name" value="TonB_2"/>
    <property type="match status" value="1"/>
</dbReference>
<evidence type="ECO:0000256" key="5">
    <source>
        <dbReference type="SAM" id="Coils"/>
    </source>
</evidence>
<proteinExistence type="predicted"/>
<dbReference type="GO" id="GO:0016020">
    <property type="term" value="C:membrane"/>
    <property type="evidence" value="ECO:0007669"/>
    <property type="project" value="UniProtKB-SubCell"/>
</dbReference>
<gene>
    <name evidence="6" type="ORF">GALL_375410</name>
</gene>
<protein>
    <recommendedName>
        <fullName evidence="7">Protein TolA</fullName>
    </recommendedName>
</protein>
<dbReference type="EMBL" id="MLJW01001025">
    <property type="protein sequence ID" value="OIQ80697.1"/>
    <property type="molecule type" value="Genomic_DNA"/>
</dbReference>
<dbReference type="NCBIfam" id="TIGR02794">
    <property type="entry name" value="tolA_full"/>
    <property type="match status" value="1"/>
</dbReference>
<comment type="subcellular location">
    <subcellularLocation>
        <location evidence="1">Membrane</location>
        <topology evidence="1">Single-pass membrane protein</topology>
    </subcellularLocation>
</comment>
<evidence type="ECO:0000256" key="3">
    <source>
        <dbReference type="ARBA" id="ARBA00022989"/>
    </source>
</evidence>
<dbReference type="Gene3D" id="3.30.1150.10">
    <property type="match status" value="1"/>
</dbReference>
<dbReference type="AlphaFoldDB" id="A0A1J5QAN4"/>
<evidence type="ECO:0000313" key="6">
    <source>
        <dbReference type="EMBL" id="OIQ80697.1"/>
    </source>
</evidence>
<dbReference type="SUPFAM" id="SSF74653">
    <property type="entry name" value="TolA/TonB C-terminal domain"/>
    <property type="match status" value="1"/>
</dbReference>
<accession>A0A1J5QAN4</accession>
<feature type="coiled-coil region" evidence="5">
    <location>
        <begin position="10"/>
        <end position="118"/>
    </location>
</feature>
<dbReference type="GO" id="GO:0043213">
    <property type="term" value="P:bacteriocin transport"/>
    <property type="evidence" value="ECO:0007669"/>
    <property type="project" value="InterPro"/>
</dbReference>
<keyword evidence="3" id="KW-1133">Transmembrane helix</keyword>
<dbReference type="NCBIfam" id="TIGR01352">
    <property type="entry name" value="tonB_Cterm"/>
    <property type="match status" value="1"/>
</dbReference>
<dbReference type="InterPro" id="IPR014161">
    <property type="entry name" value="Tol-Pal_TolA"/>
</dbReference>
<comment type="caution">
    <text evidence="6">The sequence shown here is derived from an EMBL/GenBank/DDBJ whole genome shotgun (WGS) entry which is preliminary data.</text>
</comment>
<evidence type="ECO:0000256" key="2">
    <source>
        <dbReference type="ARBA" id="ARBA00022692"/>
    </source>
</evidence>
<keyword evidence="4" id="KW-0472">Membrane</keyword>